<accession>A0A073K852</accession>
<dbReference type="EMBL" id="JOTM01000027">
    <property type="protein sequence ID" value="KEK22652.1"/>
    <property type="molecule type" value="Genomic_DNA"/>
</dbReference>
<dbReference type="Proteomes" id="UP000027778">
    <property type="component" value="Unassembled WGS sequence"/>
</dbReference>
<sequence>MCENNYEVIKVQQKSSNGASRYSYAIPKDVSFKNSIIYEPIGSVAKRYRNHSSFMLYINKIEVFKQTSVFQRTMNYRIY</sequence>
<protein>
    <submittedName>
        <fullName evidence="1">Uncharacterized protein</fullName>
    </submittedName>
</protein>
<reference evidence="1 2" key="1">
    <citation type="submission" date="2014-06" db="EMBL/GenBank/DDBJ databases">
        <title>Draft genome sequence of Bacillus gaemokensis JCM 15801 (MCCC 1A00707).</title>
        <authorList>
            <person name="Lai Q."/>
            <person name="Liu Y."/>
            <person name="Shao Z."/>
        </authorList>
    </citation>
    <scope>NUCLEOTIDE SEQUENCE [LARGE SCALE GENOMIC DNA]</scope>
    <source>
        <strain evidence="1 2">JCM 15801</strain>
    </source>
</reference>
<gene>
    <name evidence="1" type="ORF">BAGA_16920</name>
</gene>
<organism evidence="1 2">
    <name type="scientific">Bacillus gaemokensis</name>
    <dbReference type="NCBI Taxonomy" id="574375"/>
    <lineage>
        <taxon>Bacteria</taxon>
        <taxon>Bacillati</taxon>
        <taxon>Bacillota</taxon>
        <taxon>Bacilli</taxon>
        <taxon>Bacillales</taxon>
        <taxon>Bacillaceae</taxon>
        <taxon>Bacillus</taxon>
        <taxon>Bacillus cereus group</taxon>
    </lineage>
</organism>
<evidence type="ECO:0000313" key="2">
    <source>
        <dbReference type="Proteomes" id="UP000027778"/>
    </source>
</evidence>
<keyword evidence="2" id="KW-1185">Reference proteome</keyword>
<comment type="caution">
    <text evidence="1">The sequence shown here is derived from an EMBL/GenBank/DDBJ whole genome shotgun (WGS) entry which is preliminary data.</text>
</comment>
<evidence type="ECO:0000313" key="1">
    <source>
        <dbReference type="EMBL" id="KEK22652.1"/>
    </source>
</evidence>
<name>A0A073K852_9BACI</name>
<proteinExistence type="predicted"/>
<dbReference type="AlphaFoldDB" id="A0A073K852"/>